<reference evidence="5" key="2">
    <citation type="submission" date="2014-06" db="EMBL/GenBank/DDBJ databases">
        <title>The complete genome of Blastobotrys (Arxula) adeninivorans LS3 - a yeast of biotechnological interest.</title>
        <authorList>
            <person name="Kunze G."/>
            <person name="Gaillardin C."/>
            <person name="Czernicka M."/>
            <person name="Durrens P."/>
            <person name="Martin T."/>
            <person name="Boer E."/>
            <person name="Gabaldon T."/>
            <person name="Cruz J."/>
            <person name="Talla E."/>
            <person name="Marck C."/>
            <person name="Goffeau A."/>
            <person name="Barbe V."/>
            <person name="Baret P."/>
            <person name="Baronian K."/>
            <person name="Beier S."/>
            <person name="Bleykasten C."/>
            <person name="Bode R."/>
            <person name="Casaregola S."/>
            <person name="Despons L."/>
            <person name="Fairhead C."/>
            <person name="Giersberg M."/>
            <person name="Gierski P."/>
            <person name="Hahnel U."/>
            <person name="Hartmann A."/>
            <person name="Jankowska D."/>
            <person name="Jubin C."/>
            <person name="Jung P."/>
            <person name="Lafontaine I."/>
            <person name="Leh-Louis V."/>
            <person name="Lemaire M."/>
            <person name="Marcet-Houben M."/>
            <person name="Mascher M."/>
            <person name="Morel G."/>
            <person name="Richard G.-F."/>
            <person name="Riechen J."/>
            <person name="Sacerdot C."/>
            <person name="Sarkar A."/>
            <person name="Savel G."/>
            <person name="Schacherer J."/>
            <person name="Sherman D."/>
            <person name="Straub M.-L."/>
            <person name="Stein N."/>
            <person name="Thierry A."/>
            <person name="Trautwein-Schult A."/>
            <person name="Westhof E."/>
            <person name="Worch S."/>
            <person name="Dujon B."/>
            <person name="Souciet J.-L."/>
            <person name="Wincker P."/>
            <person name="Scholz U."/>
            <person name="Neuveglise N."/>
        </authorList>
    </citation>
    <scope>NUCLEOTIDE SEQUENCE</scope>
    <source>
        <strain evidence="5">LS3</strain>
    </source>
</reference>
<dbReference type="InterPro" id="IPR004088">
    <property type="entry name" value="KH_dom_type_1"/>
</dbReference>
<name>A0A060T729_BLAAD</name>
<evidence type="ECO:0000313" key="5">
    <source>
        <dbReference type="EMBL" id="CDP36733.1"/>
    </source>
</evidence>
<dbReference type="InterPro" id="IPR004087">
    <property type="entry name" value="KH_dom"/>
</dbReference>
<dbReference type="CDD" id="cd22456">
    <property type="entry name" value="KH-I_Rnc1_rpt2"/>
    <property type="match status" value="1"/>
</dbReference>
<sequence>MNELKRNGDSLFESLDDSTVPSSIPASVPPSSTAAVGNSDDEDRDATITLRALVSSKEAGVIIGKGGKNVADMREETQVRAGVSKPVPGVPDRVLTITGTVNGVARAYAMAAETLVESPPPPATLIHSLSPPPPPGIATIRLLISHQQMGTVIGRQGQKIRAIQESSKVRMVASKEMLPQSTERIVEIQGIPSAVKNAVHEVAKCLLADWDRSAGSIPYSPQPFKGGLRSVSMTSSGPAPRHMDATGSGPGRTSTTTPAEEAYREIEVPSALVGCVIGKAGSKIQEIRQLSGARISIARYAHDESGNRLFTIRGTPEANQKALDLLYDQIEQERVRRNLEEPPRI</sequence>
<dbReference type="AlphaFoldDB" id="A0A060T729"/>
<feature type="domain" description="K Homology" evidence="4">
    <location>
        <begin position="260"/>
        <end position="331"/>
    </location>
</feature>
<protein>
    <submittedName>
        <fullName evidence="5">ARAD1B19712p</fullName>
    </submittedName>
</protein>
<evidence type="ECO:0000256" key="1">
    <source>
        <dbReference type="ARBA" id="ARBA00022737"/>
    </source>
</evidence>
<dbReference type="EMBL" id="HG937692">
    <property type="protein sequence ID" value="CDP36733.1"/>
    <property type="molecule type" value="Genomic_DNA"/>
</dbReference>
<dbReference type="PhylomeDB" id="A0A060T729"/>
<feature type="domain" description="K Homology" evidence="4">
    <location>
        <begin position="46"/>
        <end position="116"/>
    </location>
</feature>
<dbReference type="PROSITE" id="PS50084">
    <property type="entry name" value="KH_TYPE_1"/>
    <property type="match status" value="3"/>
</dbReference>
<dbReference type="GO" id="GO:0003723">
    <property type="term" value="F:RNA binding"/>
    <property type="evidence" value="ECO:0007669"/>
    <property type="project" value="UniProtKB-UniRule"/>
</dbReference>
<proteinExistence type="predicted"/>
<keyword evidence="1" id="KW-0677">Repeat</keyword>
<dbReference type="InterPro" id="IPR036612">
    <property type="entry name" value="KH_dom_type_1_sf"/>
</dbReference>
<feature type="region of interest" description="Disordered" evidence="3">
    <location>
        <begin position="219"/>
        <end position="256"/>
    </location>
</feature>
<dbReference type="SMART" id="SM00322">
    <property type="entry name" value="KH"/>
    <property type="match status" value="3"/>
</dbReference>
<accession>A0A060T729</accession>
<feature type="region of interest" description="Disordered" evidence="3">
    <location>
        <begin position="1"/>
        <end position="43"/>
    </location>
</feature>
<dbReference type="CDD" id="cd22455">
    <property type="entry name" value="KH-I_Rnc1_rpt1"/>
    <property type="match status" value="1"/>
</dbReference>
<organism evidence="5">
    <name type="scientific">Blastobotrys adeninivorans</name>
    <name type="common">Yeast</name>
    <name type="synonym">Arxula adeninivorans</name>
    <dbReference type="NCBI Taxonomy" id="409370"/>
    <lineage>
        <taxon>Eukaryota</taxon>
        <taxon>Fungi</taxon>
        <taxon>Dikarya</taxon>
        <taxon>Ascomycota</taxon>
        <taxon>Saccharomycotina</taxon>
        <taxon>Dipodascomycetes</taxon>
        <taxon>Dipodascales</taxon>
        <taxon>Trichomonascaceae</taxon>
        <taxon>Blastobotrys</taxon>
    </lineage>
</organism>
<feature type="compositionally biased region" description="Low complexity" evidence="3">
    <location>
        <begin position="18"/>
        <end position="36"/>
    </location>
</feature>
<keyword evidence="2" id="KW-0694">RNA-binding</keyword>
<gene>
    <name evidence="5" type="ORF">GNLVRS02_ARAD1B19712g</name>
</gene>
<dbReference type="Gene3D" id="3.30.1370.10">
    <property type="entry name" value="K Homology domain, type 1"/>
    <property type="match status" value="3"/>
</dbReference>
<dbReference type="PANTHER" id="PTHR10288">
    <property type="entry name" value="KH DOMAIN CONTAINING RNA BINDING PROTEIN"/>
    <property type="match status" value="1"/>
</dbReference>
<evidence type="ECO:0000256" key="3">
    <source>
        <dbReference type="SAM" id="MobiDB-lite"/>
    </source>
</evidence>
<evidence type="ECO:0000259" key="4">
    <source>
        <dbReference type="SMART" id="SM00322"/>
    </source>
</evidence>
<evidence type="ECO:0000256" key="2">
    <source>
        <dbReference type="PROSITE-ProRule" id="PRU00117"/>
    </source>
</evidence>
<dbReference type="Pfam" id="PF00013">
    <property type="entry name" value="KH_1"/>
    <property type="match status" value="3"/>
</dbReference>
<feature type="domain" description="K Homology" evidence="4">
    <location>
        <begin position="136"/>
        <end position="207"/>
    </location>
</feature>
<dbReference type="SUPFAM" id="SSF54791">
    <property type="entry name" value="Eukaryotic type KH-domain (KH-domain type I)"/>
    <property type="match status" value="3"/>
</dbReference>
<reference evidence="5" key="1">
    <citation type="submission" date="2014-02" db="EMBL/GenBank/DDBJ databases">
        <authorList>
            <person name="Genoscope - CEA"/>
        </authorList>
    </citation>
    <scope>NUCLEOTIDE SEQUENCE</scope>
    <source>
        <strain evidence="5">LS3</strain>
    </source>
</reference>